<feature type="compositionally biased region" description="Low complexity" evidence="8">
    <location>
        <begin position="183"/>
        <end position="218"/>
    </location>
</feature>
<comment type="caution">
    <text evidence="9">The sequence shown here is derived from an EMBL/GenBank/DDBJ whole genome shotgun (WGS) entry which is preliminary data.</text>
</comment>
<evidence type="ECO:0000256" key="5">
    <source>
        <dbReference type="ARBA" id="ARBA00023054"/>
    </source>
</evidence>
<evidence type="ECO:0000256" key="3">
    <source>
        <dbReference type="ARBA" id="ARBA00022692"/>
    </source>
</evidence>
<comment type="similarity">
    <text evidence="2">Belongs to the TEX28 family.</text>
</comment>
<dbReference type="PANTHER" id="PTHR17613:SF8">
    <property type="entry name" value="TRANSMEMBRANE AND COILED-COIL DOMAIN PROTEIN 3"/>
    <property type="match status" value="1"/>
</dbReference>
<dbReference type="EMBL" id="JBHFQA010000009">
    <property type="protein sequence ID" value="KAL2093984.1"/>
    <property type="molecule type" value="Genomic_DNA"/>
</dbReference>
<keyword evidence="6" id="KW-0472">Membrane</keyword>
<keyword evidence="10" id="KW-1185">Reference proteome</keyword>
<dbReference type="Proteomes" id="UP001591681">
    <property type="component" value="Unassembled WGS sequence"/>
</dbReference>
<sequence>MCVHVHVCVCECVFVCLCACMHVCVCLCVCACACMSVCVYVCVFVCLSVQMEQREGGYVLSIPVPVMRRGGSDTHLELERSASSASSAHSYVFPDFHRSRSSLGGLQQKILKVTEQLKIEQTARDETVAEYLKLVNSADKQQAARIRQVFEKKHQKSTQTVANLQRKLEQYHRRMKDSEGGQSASTSSPSPSRHNASSSSTASPALSNTSSTNASPATCPGSKSNLRDLTGSGRHPTLDKIKTIGPGVSLSPPFFFSKPREFANLIRNKFGSADNIAHLKTSLEVPSGFQQEGAEASRSLSNSANLVDKPKYPSDDECSTGTSVSADSNGNPLCGPAEGQGRVGLLLEEMREIREAQTTLADDMEGMKERFKTDYRFLTQTLQEEKYRYERLEDQLNDLTELHQHEMANLKQVLASIEEKVAYQANERARDLTEALEACQTRVSKLELQQQQQQAVQWESSGDARVLLGRCINILLALATVVLVCVSTAAKFTAPMLRSRLHMLATSLGLLLIAFCWKHWEQLQCALERLLLPA</sequence>
<evidence type="ECO:0000256" key="2">
    <source>
        <dbReference type="ARBA" id="ARBA00008108"/>
    </source>
</evidence>
<evidence type="ECO:0008006" key="11">
    <source>
        <dbReference type="Google" id="ProtNLM"/>
    </source>
</evidence>
<gene>
    <name evidence="9" type="ORF">ACEWY4_011296</name>
</gene>
<name>A0ABD1K4D6_9TELE</name>
<dbReference type="InterPro" id="IPR019394">
    <property type="entry name" value="TEX28/TMCC"/>
</dbReference>
<keyword evidence="5 7" id="KW-0175">Coiled coil</keyword>
<evidence type="ECO:0000313" key="10">
    <source>
        <dbReference type="Proteomes" id="UP001591681"/>
    </source>
</evidence>
<comment type="subcellular location">
    <subcellularLocation>
        <location evidence="1">Membrane</location>
    </subcellularLocation>
</comment>
<evidence type="ECO:0000256" key="6">
    <source>
        <dbReference type="ARBA" id="ARBA00023136"/>
    </source>
</evidence>
<organism evidence="9 10">
    <name type="scientific">Coilia grayii</name>
    <name type="common">Gray's grenadier anchovy</name>
    <dbReference type="NCBI Taxonomy" id="363190"/>
    <lineage>
        <taxon>Eukaryota</taxon>
        <taxon>Metazoa</taxon>
        <taxon>Chordata</taxon>
        <taxon>Craniata</taxon>
        <taxon>Vertebrata</taxon>
        <taxon>Euteleostomi</taxon>
        <taxon>Actinopterygii</taxon>
        <taxon>Neopterygii</taxon>
        <taxon>Teleostei</taxon>
        <taxon>Clupei</taxon>
        <taxon>Clupeiformes</taxon>
        <taxon>Clupeoidei</taxon>
        <taxon>Engraulidae</taxon>
        <taxon>Coilinae</taxon>
        <taxon>Coilia</taxon>
    </lineage>
</organism>
<feature type="region of interest" description="Disordered" evidence="8">
    <location>
        <begin position="173"/>
        <end position="244"/>
    </location>
</feature>
<keyword evidence="4" id="KW-1133">Transmembrane helix</keyword>
<evidence type="ECO:0000256" key="7">
    <source>
        <dbReference type="SAM" id="Coils"/>
    </source>
</evidence>
<dbReference type="Pfam" id="PF10267">
    <property type="entry name" value="Tmemb_cc2"/>
    <property type="match status" value="1"/>
</dbReference>
<feature type="region of interest" description="Disordered" evidence="8">
    <location>
        <begin position="288"/>
        <end position="337"/>
    </location>
</feature>
<keyword evidence="3" id="KW-0812">Transmembrane</keyword>
<evidence type="ECO:0000256" key="4">
    <source>
        <dbReference type="ARBA" id="ARBA00022989"/>
    </source>
</evidence>
<dbReference type="GO" id="GO:0016020">
    <property type="term" value="C:membrane"/>
    <property type="evidence" value="ECO:0007669"/>
    <property type="project" value="UniProtKB-SubCell"/>
</dbReference>
<evidence type="ECO:0000256" key="1">
    <source>
        <dbReference type="ARBA" id="ARBA00004370"/>
    </source>
</evidence>
<evidence type="ECO:0000256" key="8">
    <source>
        <dbReference type="SAM" id="MobiDB-lite"/>
    </source>
</evidence>
<proteinExistence type="inferred from homology"/>
<reference evidence="9 10" key="1">
    <citation type="submission" date="2024-09" db="EMBL/GenBank/DDBJ databases">
        <title>A chromosome-level genome assembly of Gray's grenadier anchovy, Coilia grayii.</title>
        <authorList>
            <person name="Fu Z."/>
        </authorList>
    </citation>
    <scope>NUCLEOTIDE SEQUENCE [LARGE SCALE GENOMIC DNA]</scope>
    <source>
        <strain evidence="9">G4</strain>
        <tissue evidence="9">Muscle</tissue>
    </source>
</reference>
<accession>A0ABD1K4D6</accession>
<dbReference type="AlphaFoldDB" id="A0ABD1K4D6"/>
<feature type="coiled-coil region" evidence="7">
    <location>
        <begin position="375"/>
        <end position="449"/>
    </location>
</feature>
<dbReference type="PANTHER" id="PTHR17613">
    <property type="entry name" value="CEREBRAL PROTEIN-11-RELATED"/>
    <property type="match status" value="1"/>
</dbReference>
<feature type="compositionally biased region" description="Polar residues" evidence="8">
    <location>
        <begin position="319"/>
        <end position="331"/>
    </location>
</feature>
<protein>
    <recommendedName>
        <fullName evidence="11">Transmembrane and coiled-coil domain family 3</fullName>
    </recommendedName>
</protein>
<evidence type="ECO:0000313" key="9">
    <source>
        <dbReference type="EMBL" id="KAL2093984.1"/>
    </source>
</evidence>